<evidence type="ECO:0000313" key="2">
    <source>
        <dbReference type="EMBL" id="GMI95278.1"/>
    </source>
</evidence>
<dbReference type="AlphaFoldDB" id="A0A9W7IH72"/>
<proteinExistence type="predicted"/>
<feature type="domain" description="F-box" evidence="1">
    <location>
        <begin position="16"/>
        <end position="54"/>
    </location>
</feature>
<sequence>MNSCAGRRPRIMAFSSSLPQNTITDILYRFPVKSLTRFKSVSKNWVDLTSNPAFIATHLRRSSLNPYLIIRHYHSQSGWDYRIWLITDPTLNFDMSIMSNNLVKSWVTCL</sequence>
<dbReference type="Pfam" id="PF00646">
    <property type="entry name" value="F-box"/>
    <property type="match status" value="1"/>
</dbReference>
<gene>
    <name evidence="2" type="ORF">HRI_003197100</name>
</gene>
<dbReference type="Gene3D" id="1.20.1280.50">
    <property type="match status" value="1"/>
</dbReference>
<accession>A0A9W7IH72</accession>
<dbReference type="Proteomes" id="UP001165190">
    <property type="component" value="Unassembled WGS sequence"/>
</dbReference>
<dbReference type="PANTHER" id="PTHR31111">
    <property type="entry name" value="BNAA05G37150D PROTEIN-RELATED"/>
    <property type="match status" value="1"/>
</dbReference>
<evidence type="ECO:0000259" key="1">
    <source>
        <dbReference type="Pfam" id="PF00646"/>
    </source>
</evidence>
<protein>
    <recommendedName>
        <fullName evidence="1">F-box domain-containing protein</fullName>
    </recommendedName>
</protein>
<reference evidence="2" key="1">
    <citation type="submission" date="2023-05" db="EMBL/GenBank/DDBJ databases">
        <title>Genome and transcriptome analyses reveal genes involved in the formation of fine ridges on petal epidermal cells in Hibiscus trionum.</title>
        <authorList>
            <person name="Koshimizu S."/>
            <person name="Masuda S."/>
            <person name="Ishii T."/>
            <person name="Shirasu K."/>
            <person name="Hoshino A."/>
            <person name="Arita M."/>
        </authorList>
    </citation>
    <scope>NUCLEOTIDE SEQUENCE</scope>
    <source>
        <strain evidence="2">Hamamatsu line</strain>
    </source>
</reference>
<name>A0A9W7IH72_HIBTR</name>
<comment type="caution">
    <text evidence="2">The sequence shown here is derived from an EMBL/GenBank/DDBJ whole genome shotgun (WGS) entry which is preliminary data.</text>
</comment>
<dbReference type="InterPro" id="IPR001810">
    <property type="entry name" value="F-box_dom"/>
</dbReference>
<keyword evidence="3" id="KW-1185">Reference proteome</keyword>
<dbReference type="OrthoDB" id="1750553at2759"/>
<dbReference type="InterPro" id="IPR036047">
    <property type="entry name" value="F-box-like_dom_sf"/>
</dbReference>
<dbReference type="EMBL" id="BSYR01000027">
    <property type="protein sequence ID" value="GMI95278.1"/>
    <property type="molecule type" value="Genomic_DNA"/>
</dbReference>
<organism evidence="2 3">
    <name type="scientific">Hibiscus trionum</name>
    <name type="common">Flower of an hour</name>
    <dbReference type="NCBI Taxonomy" id="183268"/>
    <lineage>
        <taxon>Eukaryota</taxon>
        <taxon>Viridiplantae</taxon>
        <taxon>Streptophyta</taxon>
        <taxon>Embryophyta</taxon>
        <taxon>Tracheophyta</taxon>
        <taxon>Spermatophyta</taxon>
        <taxon>Magnoliopsida</taxon>
        <taxon>eudicotyledons</taxon>
        <taxon>Gunneridae</taxon>
        <taxon>Pentapetalae</taxon>
        <taxon>rosids</taxon>
        <taxon>malvids</taxon>
        <taxon>Malvales</taxon>
        <taxon>Malvaceae</taxon>
        <taxon>Malvoideae</taxon>
        <taxon>Hibiscus</taxon>
    </lineage>
</organism>
<dbReference type="SUPFAM" id="SSF81383">
    <property type="entry name" value="F-box domain"/>
    <property type="match status" value="1"/>
</dbReference>
<evidence type="ECO:0000313" key="3">
    <source>
        <dbReference type="Proteomes" id="UP001165190"/>
    </source>
</evidence>
<dbReference type="PANTHER" id="PTHR31111:SF136">
    <property type="entry name" value="F-BOX ASSOCIATED DOMAIN-CONTAINING PROTEIN"/>
    <property type="match status" value="1"/>
</dbReference>